<evidence type="ECO:0000259" key="2">
    <source>
        <dbReference type="PROSITE" id="PS51508"/>
    </source>
</evidence>
<comment type="caution">
    <text evidence="3">The sequence shown here is derived from an EMBL/GenBank/DDBJ whole genome shotgun (WGS) entry which is preliminary data.</text>
</comment>
<feature type="domain" description="CKK" evidence="2">
    <location>
        <begin position="1"/>
        <end position="99"/>
    </location>
</feature>
<evidence type="ECO:0000313" key="4">
    <source>
        <dbReference type="Proteomes" id="UP001626550"/>
    </source>
</evidence>
<dbReference type="PROSITE" id="PS51508">
    <property type="entry name" value="CKK"/>
    <property type="match status" value="1"/>
</dbReference>
<dbReference type="InterPro" id="IPR032940">
    <property type="entry name" value="CAMSAP"/>
</dbReference>
<proteinExistence type="inferred from homology"/>
<reference evidence="3 4" key="1">
    <citation type="submission" date="2024-11" db="EMBL/GenBank/DDBJ databases">
        <title>Adaptive evolution of stress response genes in parasites aligns with host niche diversity.</title>
        <authorList>
            <person name="Hahn C."/>
            <person name="Resl P."/>
        </authorList>
    </citation>
    <scope>NUCLEOTIDE SEQUENCE [LARGE SCALE GENOMIC DNA]</scope>
    <source>
        <strain evidence="3">EGGRZ-B1_66</strain>
        <tissue evidence="3">Body</tissue>
    </source>
</reference>
<dbReference type="GO" id="GO:0005874">
    <property type="term" value="C:microtubule"/>
    <property type="evidence" value="ECO:0007669"/>
    <property type="project" value="UniProtKB-UniRule"/>
</dbReference>
<dbReference type="AlphaFoldDB" id="A0ABD2QLM1"/>
<dbReference type="InterPro" id="IPR038209">
    <property type="entry name" value="CKK_dom_sf"/>
</dbReference>
<dbReference type="SUPFAM" id="SSF50346">
    <property type="entry name" value="PRC-barrel domain"/>
    <property type="match status" value="1"/>
</dbReference>
<dbReference type="Pfam" id="PF08683">
    <property type="entry name" value="CAMSAP_CKK"/>
    <property type="match status" value="1"/>
</dbReference>
<comment type="similarity">
    <text evidence="1">Belongs to the CAMSAP1 family.</text>
</comment>
<dbReference type="PANTHER" id="PTHR21595">
    <property type="entry name" value="PATRONIN"/>
    <property type="match status" value="1"/>
</dbReference>
<dbReference type="Gene3D" id="3.10.20.360">
    <property type="entry name" value="CKK domain"/>
    <property type="match status" value="1"/>
</dbReference>
<evidence type="ECO:0000313" key="3">
    <source>
        <dbReference type="EMBL" id="KAL3320430.1"/>
    </source>
</evidence>
<keyword evidence="1" id="KW-0493">Microtubule</keyword>
<sequence>MTIELGSTDGKHFMILLRGGCQYHGLYRLDPEQNILHRLMGNGPRIIKDESILRYYKYDSGSKCFAEITTTSHLSTVVDAIMLTPKATRPPIASNFNSRFISNSTSRLQ</sequence>
<gene>
    <name evidence="3" type="primary">CAMSAP2_2</name>
    <name evidence="3" type="ORF">Ciccas_000880</name>
</gene>
<keyword evidence="4" id="KW-1185">Reference proteome</keyword>
<protein>
    <submittedName>
        <fullName evidence="3">Calmodulin-regulated spectrin-associated protein 2</fullName>
    </submittedName>
</protein>
<dbReference type="EMBL" id="JBJKFK010000052">
    <property type="protein sequence ID" value="KAL3320430.1"/>
    <property type="molecule type" value="Genomic_DNA"/>
</dbReference>
<organism evidence="3 4">
    <name type="scientific">Cichlidogyrus casuarinus</name>
    <dbReference type="NCBI Taxonomy" id="1844966"/>
    <lineage>
        <taxon>Eukaryota</taxon>
        <taxon>Metazoa</taxon>
        <taxon>Spiralia</taxon>
        <taxon>Lophotrochozoa</taxon>
        <taxon>Platyhelminthes</taxon>
        <taxon>Monogenea</taxon>
        <taxon>Monopisthocotylea</taxon>
        <taxon>Dactylogyridea</taxon>
        <taxon>Ancyrocephalidae</taxon>
        <taxon>Cichlidogyrus</taxon>
    </lineage>
</organism>
<accession>A0ABD2QLM1</accession>
<dbReference type="SMART" id="SM01051">
    <property type="entry name" value="CAMSAP_CKK"/>
    <property type="match status" value="1"/>
</dbReference>
<dbReference type="InterPro" id="IPR011033">
    <property type="entry name" value="PRC_barrel-like_sf"/>
</dbReference>
<dbReference type="PANTHER" id="PTHR21595:SF0">
    <property type="entry name" value="PATRONIN"/>
    <property type="match status" value="1"/>
</dbReference>
<evidence type="ECO:0000256" key="1">
    <source>
        <dbReference type="PROSITE-ProRule" id="PRU00841"/>
    </source>
</evidence>
<comment type="domain">
    <text evidence="1">The CKK domain binds microtubules.</text>
</comment>
<dbReference type="InterPro" id="IPR014797">
    <property type="entry name" value="CKK_CAMSAP"/>
</dbReference>
<name>A0ABD2QLM1_9PLAT</name>
<dbReference type="Proteomes" id="UP001626550">
    <property type="component" value="Unassembled WGS sequence"/>
</dbReference>